<accession>A0A5M3MBU1</accession>
<dbReference type="GO" id="GO:0045944">
    <property type="term" value="P:positive regulation of transcription by RNA polymerase II"/>
    <property type="evidence" value="ECO:0007669"/>
    <property type="project" value="UniProtKB-ARBA"/>
</dbReference>
<keyword evidence="1" id="KW-0479">Metal-binding</keyword>
<evidence type="ECO:0000256" key="1">
    <source>
        <dbReference type="ARBA" id="ARBA00022723"/>
    </source>
</evidence>
<dbReference type="OrthoDB" id="654211at2759"/>
<feature type="compositionally biased region" description="Acidic residues" evidence="6">
    <location>
        <begin position="150"/>
        <end position="163"/>
    </location>
</feature>
<dbReference type="PROSITE" id="PS00028">
    <property type="entry name" value="ZINC_FINGER_C2H2_1"/>
    <property type="match status" value="2"/>
</dbReference>
<reference evidence="9" key="1">
    <citation type="journal article" date="2012" name="Science">
        <title>The Paleozoic origin of enzymatic lignin decomposition reconstructed from 31 fungal genomes.</title>
        <authorList>
            <person name="Floudas D."/>
            <person name="Binder M."/>
            <person name="Riley R."/>
            <person name="Barry K."/>
            <person name="Blanchette R.A."/>
            <person name="Henrissat B."/>
            <person name="Martinez A.T."/>
            <person name="Otillar R."/>
            <person name="Spatafora J.W."/>
            <person name="Yadav J.S."/>
            <person name="Aerts A."/>
            <person name="Benoit I."/>
            <person name="Boyd A."/>
            <person name="Carlson A."/>
            <person name="Copeland A."/>
            <person name="Coutinho P.M."/>
            <person name="de Vries R.P."/>
            <person name="Ferreira P."/>
            <person name="Findley K."/>
            <person name="Foster B."/>
            <person name="Gaskell J."/>
            <person name="Glotzer D."/>
            <person name="Gorecki P."/>
            <person name="Heitman J."/>
            <person name="Hesse C."/>
            <person name="Hori C."/>
            <person name="Igarashi K."/>
            <person name="Jurgens J.A."/>
            <person name="Kallen N."/>
            <person name="Kersten P."/>
            <person name="Kohler A."/>
            <person name="Kuees U."/>
            <person name="Kumar T.K.A."/>
            <person name="Kuo A."/>
            <person name="LaButti K."/>
            <person name="Larrondo L.F."/>
            <person name="Lindquist E."/>
            <person name="Ling A."/>
            <person name="Lombard V."/>
            <person name="Lucas S."/>
            <person name="Lundell T."/>
            <person name="Martin R."/>
            <person name="McLaughlin D.J."/>
            <person name="Morgenstern I."/>
            <person name="Morin E."/>
            <person name="Murat C."/>
            <person name="Nagy L.G."/>
            <person name="Nolan M."/>
            <person name="Ohm R.A."/>
            <person name="Patyshakuliyeva A."/>
            <person name="Rokas A."/>
            <person name="Ruiz-Duenas F.J."/>
            <person name="Sabat G."/>
            <person name="Salamov A."/>
            <person name="Samejima M."/>
            <person name="Schmutz J."/>
            <person name="Slot J.C."/>
            <person name="St John F."/>
            <person name="Stenlid J."/>
            <person name="Sun H."/>
            <person name="Sun S."/>
            <person name="Syed K."/>
            <person name="Tsang A."/>
            <person name="Wiebenga A."/>
            <person name="Young D."/>
            <person name="Pisabarro A."/>
            <person name="Eastwood D.C."/>
            <person name="Martin F."/>
            <person name="Cullen D."/>
            <person name="Grigoriev I.V."/>
            <person name="Hibbett D.S."/>
        </authorList>
    </citation>
    <scope>NUCLEOTIDE SEQUENCE [LARGE SCALE GENOMIC DNA]</scope>
    <source>
        <strain evidence="9">RWD-64-598 SS2</strain>
    </source>
</reference>
<evidence type="ECO:0000259" key="7">
    <source>
        <dbReference type="PROSITE" id="PS50157"/>
    </source>
</evidence>
<name>A0A5M3MBU1_CONPW</name>
<evidence type="ECO:0000256" key="3">
    <source>
        <dbReference type="ARBA" id="ARBA00022771"/>
    </source>
</evidence>
<comment type="caution">
    <text evidence="8">The sequence shown here is derived from an EMBL/GenBank/DDBJ whole genome shotgun (WGS) entry which is preliminary data.</text>
</comment>
<keyword evidence="9" id="KW-1185">Reference proteome</keyword>
<keyword evidence="3 5" id="KW-0863">Zinc-finger</keyword>
<evidence type="ECO:0000256" key="6">
    <source>
        <dbReference type="SAM" id="MobiDB-lite"/>
    </source>
</evidence>
<dbReference type="GO" id="GO:0005634">
    <property type="term" value="C:nucleus"/>
    <property type="evidence" value="ECO:0007669"/>
    <property type="project" value="UniProtKB-ARBA"/>
</dbReference>
<evidence type="ECO:0000313" key="8">
    <source>
        <dbReference type="EMBL" id="EIW76101.1"/>
    </source>
</evidence>
<dbReference type="PANTHER" id="PTHR19818">
    <property type="entry name" value="ZINC FINGER PROTEIN ZIC AND GLI"/>
    <property type="match status" value="1"/>
</dbReference>
<dbReference type="SMART" id="SM00355">
    <property type="entry name" value="ZnF_C2H2"/>
    <property type="match status" value="2"/>
</dbReference>
<dbReference type="InterPro" id="IPR013087">
    <property type="entry name" value="Znf_C2H2_type"/>
</dbReference>
<proteinExistence type="predicted"/>
<evidence type="ECO:0000256" key="2">
    <source>
        <dbReference type="ARBA" id="ARBA00022737"/>
    </source>
</evidence>
<dbReference type="InterPro" id="IPR036236">
    <property type="entry name" value="Znf_C2H2_sf"/>
</dbReference>
<evidence type="ECO:0000256" key="5">
    <source>
        <dbReference type="PROSITE-ProRule" id="PRU00042"/>
    </source>
</evidence>
<dbReference type="GO" id="GO:0000978">
    <property type="term" value="F:RNA polymerase II cis-regulatory region sequence-specific DNA binding"/>
    <property type="evidence" value="ECO:0007669"/>
    <property type="project" value="TreeGrafter"/>
</dbReference>
<dbReference type="GeneID" id="19201367"/>
<feature type="domain" description="C2H2-type" evidence="7">
    <location>
        <begin position="217"/>
        <end position="244"/>
    </location>
</feature>
<protein>
    <recommendedName>
        <fullName evidence="7">C2H2-type domain-containing protein</fullName>
    </recommendedName>
</protein>
<dbReference type="RefSeq" id="XP_007773376.1">
    <property type="nucleotide sequence ID" value="XM_007775186.1"/>
</dbReference>
<feature type="region of interest" description="Disordered" evidence="6">
    <location>
        <begin position="86"/>
        <end position="105"/>
    </location>
</feature>
<dbReference type="SUPFAM" id="SSF57667">
    <property type="entry name" value="beta-beta-alpha zinc fingers"/>
    <property type="match status" value="1"/>
</dbReference>
<dbReference type="FunFam" id="3.30.160.60:FF:000303">
    <property type="entry name" value="Zinc finger protein 41"/>
    <property type="match status" value="1"/>
</dbReference>
<feature type="region of interest" description="Disordered" evidence="6">
    <location>
        <begin position="22"/>
        <end position="80"/>
    </location>
</feature>
<keyword evidence="2" id="KW-0677">Repeat</keyword>
<dbReference type="PROSITE" id="PS50157">
    <property type="entry name" value="ZINC_FINGER_C2H2_2"/>
    <property type="match status" value="1"/>
</dbReference>
<keyword evidence="4" id="KW-0862">Zinc</keyword>
<organism evidence="8 9">
    <name type="scientific">Coniophora puteana (strain RWD-64-598)</name>
    <name type="common">Brown rot fungus</name>
    <dbReference type="NCBI Taxonomy" id="741705"/>
    <lineage>
        <taxon>Eukaryota</taxon>
        <taxon>Fungi</taxon>
        <taxon>Dikarya</taxon>
        <taxon>Basidiomycota</taxon>
        <taxon>Agaricomycotina</taxon>
        <taxon>Agaricomycetes</taxon>
        <taxon>Agaricomycetidae</taxon>
        <taxon>Boletales</taxon>
        <taxon>Coniophorineae</taxon>
        <taxon>Coniophoraceae</taxon>
        <taxon>Coniophora</taxon>
    </lineage>
</organism>
<dbReference type="AlphaFoldDB" id="A0A5M3MBU1"/>
<dbReference type="GO" id="GO:0008270">
    <property type="term" value="F:zinc ion binding"/>
    <property type="evidence" value="ECO:0007669"/>
    <property type="project" value="UniProtKB-KW"/>
</dbReference>
<feature type="compositionally biased region" description="Low complexity" evidence="6">
    <location>
        <begin position="24"/>
        <end position="44"/>
    </location>
</feature>
<gene>
    <name evidence="8" type="ORF">CONPUDRAFT_139557</name>
</gene>
<evidence type="ECO:0000313" key="9">
    <source>
        <dbReference type="Proteomes" id="UP000053558"/>
    </source>
</evidence>
<dbReference type="Proteomes" id="UP000053558">
    <property type="component" value="Unassembled WGS sequence"/>
</dbReference>
<dbReference type="Gene3D" id="3.30.160.60">
    <property type="entry name" value="Classic Zinc Finger"/>
    <property type="match status" value="1"/>
</dbReference>
<sequence>MWAGQKEPSQVKDDRVFYVNYGLSTPSSSNSVSSRSSSPGQYSERSLHLERSPCSLVPQKRRSCSPPRSTCPESKKIVEPLERIQLGGQTPEHSSFNPLPSHSHRPYDVYHETPSLASRSILPSDGLQSGAVKTRRPHLPRKDNGRIPDDLDEDSELDREEWEQYAKPTVSADGTSRRWICQWESFQSGVLRTCDYKSKKQLVKRHIETTHLHYKPFQCTVCNKAFPQKTSLDTHMHGHTGSTPHECRYGCGMAFKDPARRHRHMVEEHGYIPRQSKKKHKSS</sequence>
<dbReference type="InterPro" id="IPR050329">
    <property type="entry name" value="GLI_C2H2-zinc-finger"/>
</dbReference>
<dbReference type="KEGG" id="cput:CONPUDRAFT_139557"/>
<dbReference type="PANTHER" id="PTHR19818:SF139">
    <property type="entry name" value="PAIR-RULE PROTEIN ODD-PAIRED"/>
    <property type="match status" value="1"/>
</dbReference>
<feature type="region of interest" description="Disordered" evidence="6">
    <location>
        <begin position="119"/>
        <end position="168"/>
    </location>
</feature>
<feature type="compositionally biased region" description="Basic and acidic residues" evidence="6">
    <location>
        <begin position="140"/>
        <end position="149"/>
    </location>
</feature>
<dbReference type="EMBL" id="JH711586">
    <property type="protein sequence ID" value="EIW76101.1"/>
    <property type="molecule type" value="Genomic_DNA"/>
</dbReference>
<evidence type="ECO:0000256" key="4">
    <source>
        <dbReference type="ARBA" id="ARBA00022833"/>
    </source>
</evidence>
<dbReference type="GO" id="GO:0000981">
    <property type="term" value="F:DNA-binding transcription factor activity, RNA polymerase II-specific"/>
    <property type="evidence" value="ECO:0007669"/>
    <property type="project" value="TreeGrafter"/>
</dbReference>
<feature type="compositionally biased region" description="Polar residues" evidence="6">
    <location>
        <begin position="87"/>
        <end position="100"/>
    </location>
</feature>